<name>A0A6S7IIG3_PARCT</name>
<dbReference type="GO" id="GO:0004190">
    <property type="term" value="F:aspartic-type endopeptidase activity"/>
    <property type="evidence" value="ECO:0007669"/>
    <property type="project" value="InterPro"/>
</dbReference>
<reference evidence="2" key="1">
    <citation type="submission" date="2020-04" db="EMBL/GenBank/DDBJ databases">
        <authorList>
            <person name="Alioto T."/>
            <person name="Alioto T."/>
            <person name="Gomez Garrido J."/>
        </authorList>
    </citation>
    <scope>NUCLEOTIDE SEQUENCE</scope>
    <source>
        <strain evidence="2">A484AB</strain>
    </source>
</reference>
<dbReference type="PANTHER" id="PTHR22955">
    <property type="entry name" value="RETROTRANSPOSON"/>
    <property type="match status" value="1"/>
</dbReference>
<feature type="compositionally biased region" description="Polar residues" evidence="1">
    <location>
        <begin position="171"/>
        <end position="186"/>
    </location>
</feature>
<feature type="compositionally biased region" description="Polar residues" evidence="1">
    <location>
        <begin position="140"/>
        <end position="152"/>
    </location>
</feature>
<sequence>MICVEVLYVNCEYEYRCEESLKTAKIQRRTANATLTRLGKALVVLQEQKRPVDEVSNYLVKIKHAFDNVVLKHDEYAKLIVEDKDFEMEEQWLEDCQNDFLKLDIDAKRYIEEVSVTNSENNVEINEQNASEMLGMQNLDSASNLNPANTENSQPSTSSKNSSVIEIPQASPVNTNKETVINSPSGSIQSNPEQSQSQSEVNDKVGTVSSVTPCGFQMEKPKLPKFSGDVREYVIFRADFKHAIESRYVKRDAITLLRTCIGSDYDAAWKYLDSIYGDPRFVADTITQDIVKFKPLSDGEDARFCDLVHLVRRCYNTLKEVGIPNDVDNSHMLSIIERKMCPDDRKVWSRDLEREAKSTMLNNLINWMTVEMKSRMRATAPVRSSSNRRQVNTVYGEADVSGKIRHKCWFSSDSNHWRDQCEKFAARCVDDRISAAKTNHACFSCLKKAGRDHRQANCSRRKQCTKVESGNQCTSTNYPLLHKSRTTHIGVASLSEQKNTMLPVITANICGSNGVHKPGNILFDSGAQISLIRRETANSLRLHGQDITVNIVKVGGEEEEIQTKVYKVSVTGIDDKKKYVVRAIGIPCISDEIKGVRSSALAEQFSLSREKVRRGNGHVDLLVGIDHAHMHTGQTREVNHMVARKSPLG</sequence>
<accession>A0A6S7IIG3</accession>
<feature type="compositionally biased region" description="Low complexity" evidence="1">
    <location>
        <begin position="187"/>
        <end position="199"/>
    </location>
</feature>
<feature type="compositionally biased region" description="Low complexity" evidence="1">
    <location>
        <begin position="153"/>
        <end position="163"/>
    </location>
</feature>
<dbReference type="Pfam" id="PF13650">
    <property type="entry name" value="Asp_protease_2"/>
    <property type="match status" value="1"/>
</dbReference>
<protein>
    <submittedName>
        <fullName evidence="2">PREDICTED: uncharacterized protein LOC107334806</fullName>
    </submittedName>
</protein>
<evidence type="ECO:0000313" key="3">
    <source>
        <dbReference type="Proteomes" id="UP001152795"/>
    </source>
</evidence>
<gene>
    <name evidence="2" type="ORF">PACLA_8A025900</name>
</gene>
<dbReference type="InterPro" id="IPR021109">
    <property type="entry name" value="Peptidase_aspartic_dom_sf"/>
</dbReference>
<dbReference type="GO" id="GO:0006508">
    <property type="term" value="P:proteolysis"/>
    <property type="evidence" value="ECO:0007669"/>
    <property type="project" value="InterPro"/>
</dbReference>
<proteinExistence type="predicted"/>
<comment type="caution">
    <text evidence="2">The sequence shown here is derived from an EMBL/GenBank/DDBJ whole genome shotgun (WGS) entry which is preliminary data.</text>
</comment>
<dbReference type="InterPro" id="IPR001969">
    <property type="entry name" value="Aspartic_peptidase_AS"/>
</dbReference>
<dbReference type="PROSITE" id="PS00141">
    <property type="entry name" value="ASP_PROTEASE"/>
    <property type="match status" value="1"/>
</dbReference>
<dbReference type="EMBL" id="CACRXK020009558">
    <property type="protein sequence ID" value="CAB4017466.1"/>
    <property type="molecule type" value="Genomic_DNA"/>
</dbReference>
<evidence type="ECO:0000313" key="2">
    <source>
        <dbReference type="EMBL" id="CAB4017466.1"/>
    </source>
</evidence>
<dbReference type="Proteomes" id="UP001152795">
    <property type="component" value="Unassembled WGS sequence"/>
</dbReference>
<keyword evidence="3" id="KW-1185">Reference proteome</keyword>
<dbReference type="OrthoDB" id="10053842at2759"/>
<dbReference type="Gene3D" id="2.40.70.10">
    <property type="entry name" value="Acid Proteases"/>
    <property type="match status" value="1"/>
</dbReference>
<dbReference type="AlphaFoldDB" id="A0A6S7IIG3"/>
<dbReference type="PANTHER" id="PTHR22955:SF69">
    <property type="entry name" value="REVERSE TRANSCRIPTASE_RETROTRANSPOSON-DERIVED PROTEIN RNASE H-LIKE DOMAIN-CONTAINING PROTEIN"/>
    <property type="match status" value="1"/>
</dbReference>
<feature type="region of interest" description="Disordered" evidence="1">
    <location>
        <begin position="140"/>
        <end position="204"/>
    </location>
</feature>
<organism evidence="2 3">
    <name type="scientific">Paramuricea clavata</name>
    <name type="common">Red gorgonian</name>
    <name type="synonym">Violescent sea-whip</name>
    <dbReference type="NCBI Taxonomy" id="317549"/>
    <lineage>
        <taxon>Eukaryota</taxon>
        <taxon>Metazoa</taxon>
        <taxon>Cnidaria</taxon>
        <taxon>Anthozoa</taxon>
        <taxon>Octocorallia</taxon>
        <taxon>Malacalcyonacea</taxon>
        <taxon>Plexauridae</taxon>
        <taxon>Paramuricea</taxon>
    </lineage>
</organism>
<evidence type="ECO:0000256" key="1">
    <source>
        <dbReference type="SAM" id="MobiDB-lite"/>
    </source>
</evidence>